<organism evidence="2 3">
    <name type="scientific">Halopseudomonas phragmitis</name>
    <dbReference type="NCBI Taxonomy" id="1931241"/>
    <lineage>
        <taxon>Bacteria</taxon>
        <taxon>Pseudomonadati</taxon>
        <taxon>Pseudomonadota</taxon>
        <taxon>Gammaproteobacteria</taxon>
        <taxon>Pseudomonadales</taxon>
        <taxon>Pseudomonadaceae</taxon>
        <taxon>Halopseudomonas</taxon>
    </lineage>
</organism>
<protein>
    <recommendedName>
        <fullName evidence="1">PilZ domain-containing protein</fullName>
    </recommendedName>
</protein>
<evidence type="ECO:0000313" key="3">
    <source>
        <dbReference type="Proteomes" id="UP000243488"/>
    </source>
</evidence>
<dbReference type="AlphaFoldDB" id="A0A1V0B5D8"/>
<dbReference type="Pfam" id="PF07238">
    <property type="entry name" value="PilZ"/>
    <property type="match status" value="1"/>
</dbReference>
<dbReference type="Proteomes" id="UP000243488">
    <property type="component" value="Chromosome"/>
</dbReference>
<dbReference type="SUPFAM" id="SSF141371">
    <property type="entry name" value="PilZ domain-like"/>
    <property type="match status" value="1"/>
</dbReference>
<reference evidence="2 3" key="1">
    <citation type="submission" date="2017-03" db="EMBL/GenBank/DDBJ databases">
        <title>Complete genome sequence of the novel DNRA strain Pseudomonas sp. S-6-2 isolated from Chinese polluted river sediment. Journal of Biotechnology.</title>
        <authorList>
            <person name="Li J."/>
            <person name="Xiang F."/>
            <person name="Wang L."/>
            <person name="Xi L."/>
            <person name="Liu J."/>
        </authorList>
    </citation>
    <scope>NUCLEOTIDE SEQUENCE [LARGE SCALE GENOMIC DNA]</scope>
    <source>
        <strain evidence="2 3">S-6-2</strain>
    </source>
</reference>
<evidence type="ECO:0000259" key="1">
    <source>
        <dbReference type="Pfam" id="PF07238"/>
    </source>
</evidence>
<gene>
    <name evidence="2" type="ORF">BVH74_10495</name>
</gene>
<dbReference type="STRING" id="1931241.BVH74_10495"/>
<sequence>MQTTPVPESPEHIEKRQITRHQLGAYLQVFNQCTGRPIGYLGNVSRQGLMLISPLPLMVDELFELQLRLPSSLHPYQRLDFQARSHWCREDVTPGHFDTGFSLVGNQPAFAELTDALTRYFSFMRTEDA</sequence>
<dbReference type="GO" id="GO:0035438">
    <property type="term" value="F:cyclic-di-GMP binding"/>
    <property type="evidence" value="ECO:0007669"/>
    <property type="project" value="InterPro"/>
</dbReference>
<keyword evidence="3" id="KW-1185">Reference proteome</keyword>
<name>A0A1V0B5D8_9GAMM</name>
<dbReference type="RefSeq" id="WP_080050017.1">
    <property type="nucleotide sequence ID" value="NZ_CP020100.1"/>
</dbReference>
<dbReference type="KEGG" id="ppha:BVH74_10495"/>
<accession>A0A1V0B5D8</accession>
<dbReference type="InterPro" id="IPR009875">
    <property type="entry name" value="PilZ_domain"/>
</dbReference>
<feature type="domain" description="PilZ" evidence="1">
    <location>
        <begin position="28"/>
        <end position="103"/>
    </location>
</feature>
<dbReference type="EMBL" id="CP020100">
    <property type="protein sequence ID" value="AQZ95149.1"/>
    <property type="molecule type" value="Genomic_DNA"/>
</dbReference>
<proteinExistence type="predicted"/>
<evidence type="ECO:0000313" key="2">
    <source>
        <dbReference type="EMBL" id="AQZ95149.1"/>
    </source>
</evidence>